<proteinExistence type="predicted"/>
<dbReference type="SMART" id="SM00345">
    <property type="entry name" value="HTH_GNTR"/>
    <property type="match status" value="1"/>
</dbReference>
<gene>
    <name evidence="5" type="ORF">WAX74_08895</name>
</gene>
<dbReference type="SUPFAM" id="SSF48008">
    <property type="entry name" value="GntR ligand-binding domain-like"/>
    <property type="match status" value="1"/>
</dbReference>
<dbReference type="InterPro" id="IPR036388">
    <property type="entry name" value="WH-like_DNA-bd_sf"/>
</dbReference>
<dbReference type="Gene3D" id="1.20.120.530">
    <property type="entry name" value="GntR ligand-binding domain-like"/>
    <property type="match status" value="1"/>
</dbReference>
<sequence length="223" mass="26570">MFEKAKRKSTSDIVYHEIRRKIVEWYFEPLEHLSEEQLVEQFAVSRTPLRQALYRLELEGLVIKASNGRIHVTDITLKHAKEIYCAREILEGTLAREASIRITQLELQQLNDKIHLMKLAASEQRIMDVVKYGTEFHDLIHHLSENETMMRFLEQIYHHINRYRRIGGKFNRYYDPNRPIREHEEIYKAFLTGNDDLVESVMREHIRNSYTTALLAIESYVPE</sequence>
<name>A0ABU8F685_9BACI</name>
<protein>
    <submittedName>
        <fullName evidence="5">GntR family transcriptional regulator</fullName>
    </submittedName>
</protein>
<dbReference type="InterPro" id="IPR011711">
    <property type="entry name" value="GntR_C"/>
</dbReference>
<dbReference type="Gene3D" id="1.10.10.10">
    <property type="entry name" value="Winged helix-like DNA-binding domain superfamily/Winged helix DNA-binding domain"/>
    <property type="match status" value="1"/>
</dbReference>
<evidence type="ECO:0000256" key="2">
    <source>
        <dbReference type="ARBA" id="ARBA00023125"/>
    </source>
</evidence>
<dbReference type="PANTHER" id="PTHR43537:SF24">
    <property type="entry name" value="GLUCONATE OPERON TRANSCRIPTIONAL REPRESSOR"/>
    <property type="match status" value="1"/>
</dbReference>
<evidence type="ECO:0000313" key="5">
    <source>
        <dbReference type="EMBL" id="MEI4769765.1"/>
    </source>
</evidence>
<dbReference type="EMBL" id="JBAWSY010000005">
    <property type="protein sequence ID" value="MEI4769765.1"/>
    <property type="molecule type" value="Genomic_DNA"/>
</dbReference>
<dbReference type="SUPFAM" id="SSF46785">
    <property type="entry name" value="Winged helix' DNA-binding domain"/>
    <property type="match status" value="1"/>
</dbReference>
<evidence type="ECO:0000313" key="6">
    <source>
        <dbReference type="Proteomes" id="UP001364890"/>
    </source>
</evidence>
<dbReference type="InterPro" id="IPR008920">
    <property type="entry name" value="TF_FadR/GntR_C"/>
</dbReference>
<dbReference type="InterPro" id="IPR000524">
    <property type="entry name" value="Tscrpt_reg_HTH_GntR"/>
</dbReference>
<evidence type="ECO:0000256" key="1">
    <source>
        <dbReference type="ARBA" id="ARBA00023015"/>
    </source>
</evidence>
<organism evidence="5 6">
    <name type="scientific">Psychrobacillus mangrovi</name>
    <dbReference type="NCBI Taxonomy" id="3117745"/>
    <lineage>
        <taxon>Bacteria</taxon>
        <taxon>Bacillati</taxon>
        <taxon>Bacillota</taxon>
        <taxon>Bacilli</taxon>
        <taxon>Bacillales</taxon>
        <taxon>Bacillaceae</taxon>
        <taxon>Psychrobacillus</taxon>
    </lineage>
</organism>
<dbReference type="PANTHER" id="PTHR43537">
    <property type="entry name" value="TRANSCRIPTIONAL REGULATOR, GNTR FAMILY"/>
    <property type="match status" value="1"/>
</dbReference>
<dbReference type="SMART" id="SM00895">
    <property type="entry name" value="FCD"/>
    <property type="match status" value="1"/>
</dbReference>
<dbReference type="PRINTS" id="PR00035">
    <property type="entry name" value="HTHGNTR"/>
</dbReference>
<feature type="domain" description="HTH gntR-type" evidence="4">
    <location>
        <begin position="8"/>
        <end position="75"/>
    </location>
</feature>
<dbReference type="PROSITE" id="PS50949">
    <property type="entry name" value="HTH_GNTR"/>
    <property type="match status" value="1"/>
</dbReference>
<evidence type="ECO:0000259" key="4">
    <source>
        <dbReference type="PROSITE" id="PS50949"/>
    </source>
</evidence>
<keyword evidence="2" id="KW-0238">DNA-binding</keyword>
<keyword evidence="1" id="KW-0805">Transcription regulation</keyword>
<dbReference type="Proteomes" id="UP001364890">
    <property type="component" value="Unassembled WGS sequence"/>
</dbReference>
<dbReference type="Pfam" id="PF07729">
    <property type="entry name" value="FCD"/>
    <property type="match status" value="1"/>
</dbReference>
<reference evidence="5 6" key="1">
    <citation type="submission" date="2024-01" db="EMBL/GenBank/DDBJ databases">
        <title>Seven novel Bacillus-like species.</title>
        <authorList>
            <person name="Liu G."/>
        </authorList>
    </citation>
    <scope>NUCLEOTIDE SEQUENCE [LARGE SCALE GENOMIC DNA]</scope>
    <source>
        <strain evidence="5 6">FJAT-51614</strain>
    </source>
</reference>
<accession>A0ABU8F685</accession>
<keyword evidence="3" id="KW-0804">Transcription</keyword>
<evidence type="ECO:0000256" key="3">
    <source>
        <dbReference type="ARBA" id="ARBA00023163"/>
    </source>
</evidence>
<dbReference type="Pfam" id="PF00392">
    <property type="entry name" value="GntR"/>
    <property type="match status" value="1"/>
</dbReference>
<comment type="caution">
    <text evidence="5">The sequence shown here is derived from an EMBL/GenBank/DDBJ whole genome shotgun (WGS) entry which is preliminary data.</text>
</comment>
<keyword evidence="6" id="KW-1185">Reference proteome</keyword>
<dbReference type="RefSeq" id="WP_336497318.1">
    <property type="nucleotide sequence ID" value="NZ_JBAWSY010000005.1"/>
</dbReference>
<dbReference type="InterPro" id="IPR036390">
    <property type="entry name" value="WH_DNA-bd_sf"/>
</dbReference>